<gene>
    <name evidence="5" type="ORF">D1781_15675</name>
</gene>
<dbReference type="EMBL" id="QXTG01000003">
    <property type="protein sequence ID" value="RIX26389.1"/>
    <property type="molecule type" value="Genomic_DNA"/>
</dbReference>
<dbReference type="SUPFAM" id="SSF53822">
    <property type="entry name" value="Periplasmic binding protein-like I"/>
    <property type="match status" value="1"/>
</dbReference>
<dbReference type="InterPro" id="IPR028082">
    <property type="entry name" value="Peripla_BP_I"/>
</dbReference>
<sequence>MSAPPPVDDRRRTLADVAALAGTSVPTVSKVLRGGTDVSAATRSAVMEAVRETGYVPRPGRPARGLEPAMVDFVLSDVHGSWVHQALGGVEEAATAMDHDVVLTIARRDGAWVQRVLRRSSAGAVIALVDPTPAQLDVLHAAGRRFVLMDPMSRPPEHAASVGVTNWEGGRSAAEHLIGLGHRRFAAIGGGRTHRYSQARIDGFRSGLASTPGAALVDVGYADWRREDAAAVAEPMLARADRPTAVFCCSDLTAIGVYDAAHRVGLRVPDDLSVIGFDDLPEATWAAPPLTTVRQPIADLGAAAVRMLLRLARQDEGAQPPHEELSTRFVVRASTAPPAASAVPLR</sequence>
<dbReference type="CDD" id="cd01392">
    <property type="entry name" value="HTH_LacI"/>
    <property type="match status" value="1"/>
</dbReference>
<dbReference type="InterPro" id="IPR000843">
    <property type="entry name" value="HTH_LacI"/>
</dbReference>
<evidence type="ECO:0000313" key="5">
    <source>
        <dbReference type="EMBL" id="RIX26389.1"/>
    </source>
</evidence>
<dbReference type="PANTHER" id="PTHR30146:SF153">
    <property type="entry name" value="LACTOSE OPERON REPRESSOR"/>
    <property type="match status" value="1"/>
</dbReference>
<accession>A0A3A1TXF5</accession>
<keyword evidence="3" id="KW-0804">Transcription</keyword>
<dbReference type="AlphaFoldDB" id="A0A3A1TXF5"/>
<proteinExistence type="predicted"/>
<evidence type="ECO:0000256" key="2">
    <source>
        <dbReference type="ARBA" id="ARBA00023125"/>
    </source>
</evidence>
<dbReference type="PANTHER" id="PTHR30146">
    <property type="entry name" value="LACI-RELATED TRANSCRIPTIONAL REPRESSOR"/>
    <property type="match status" value="1"/>
</dbReference>
<dbReference type="OrthoDB" id="3227375at2"/>
<dbReference type="SMART" id="SM00354">
    <property type="entry name" value="HTH_LACI"/>
    <property type="match status" value="1"/>
</dbReference>
<evidence type="ECO:0000256" key="1">
    <source>
        <dbReference type="ARBA" id="ARBA00023015"/>
    </source>
</evidence>
<feature type="domain" description="HTH lacI-type" evidence="4">
    <location>
        <begin position="12"/>
        <end position="65"/>
    </location>
</feature>
<dbReference type="InterPro" id="IPR010982">
    <property type="entry name" value="Lambda_DNA-bd_dom_sf"/>
</dbReference>
<reference evidence="6" key="1">
    <citation type="submission" date="2018-09" db="EMBL/GenBank/DDBJ databases">
        <authorList>
            <person name="Kim I."/>
        </authorList>
    </citation>
    <scope>NUCLEOTIDE SEQUENCE [LARGE SCALE GENOMIC DNA]</scope>
    <source>
        <strain evidence="6">DD4a</strain>
    </source>
</reference>
<name>A0A3A1TXF5_9MICO</name>
<dbReference type="Pfam" id="PF13377">
    <property type="entry name" value="Peripla_BP_3"/>
    <property type="match status" value="1"/>
</dbReference>
<evidence type="ECO:0000313" key="6">
    <source>
        <dbReference type="Proteomes" id="UP000265742"/>
    </source>
</evidence>
<dbReference type="Proteomes" id="UP000265742">
    <property type="component" value="Unassembled WGS sequence"/>
</dbReference>
<keyword evidence="6" id="KW-1185">Reference proteome</keyword>
<evidence type="ECO:0000256" key="3">
    <source>
        <dbReference type="ARBA" id="ARBA00023163"/>
    </source>
</evidence>
<dbReference type="Pfam" id="PF00356">
    <property type="entry name" value="LacI"/>
    <property type="match status" value="1"/>
</dbReference>
<keyword evidence="1" id="KW-0805">Transcription regulation</keyword>
<dbReference type="RefSeq" id="WP_119483438.1">
    <property type="nucleotide sequence ID" value="NZ_QXTG01000003.1"/>
</dbReference>
<keyword evidence="2 5" id="KW-0238">DNA-binding</keyword>
<protein>
    <submittedName>
        <fullName evidence="5">LacI family DNA-binding transcriptional regulator</fullName>
    </submittedName>
</protein>
<dbReference type="Gene3D" id="3.40.50.2300">
    <property type="match status" value="2"/>
</dbReference>
<comment type="caution">
    <text evidence="5">The sequence shown here is derived from an EMBL/GenBank/DDBJ whole genome shotgun (WGS) entry which is preliminary data.</text>
</comment>
<dbReference type="PROSITE" id="PS50932">
    <property type="entry name" value="HTH_LACI_2"/>
    <property type="match status" value="1"/>
</dbReference>
<dbReference type="Gene3D" id="1.10.260.40">
    <property type="entry name" value="lambda repressor-like DNA-binding domains"/>
    <property type="match status" value="1"/>
</dbReference>
<dbReference type="InterPro" id="IPR046335">
    <property type="entry name" value="LacI/GalR-like_sensor"/>
</dbReference>
<dbReference type="SUPFAM" id="SSF47413">
    <property type="entry name" value="lambda repressor-like DNA-binding domains"/>
    <property type="match status" value="1"/>
</dbReference>
<dbReference type="GO" id="GO:0003700">
    <property type="term" value="F:DNA-binding transcription factor activity"/>
    <property type="evidence" value="ECO:0007669"/>
    <property type="project" value="TreeGrafter"/>
</dbReference>
<organism evidence="5 6">
    <name type="scientific">Amnibacterium setariae</name>
    <dbReference type="NCBI Taxonomy" id="2306585"/>
    <lineage>
        <taxon>Bacteria</taxon>
        <taxon>Bacillati</taxon>
        <taxon>Actinomycetota</taxon>
        <taxon>Actinomycetes</taxon>
        <taxon>Micrococcales</taxon>
        <taxon>Microbacteriaceae</taxon>
        <taxon>Amnibacterium</taxon>
    </lineage>
</organism>
<dbReference type="GO" id="GO:0000976">
    <property type="term" value="F:transcription cis-regulatory region binding"/>
    <property type="evidence" value="ECO:0007669"/>
    <property type="project" value="TreeGrafter"/>
</dbReference>
<evidence type="ECO:0000259" key="4">
    <source>
        <dbReference type="PROSITE" id="PS50932"/>
    </source>
</evidence>